<name>A0A0A7PLL1_9SPHN</name>
<evidence type="ECO:0000256" key="1">
    <source>
        <dbReference type="SAM" id="Coils"/>
    </source>
</evidence>
<dbReference type="Proteomes" id="UP000030907">
    <property type="component" value="Chromosome"/>
</dbReference>
<keyword evidence="1" id="KW-0175">Coiled coil</keyword>
<gene>
    <name evidence="3" type="ORF">SKP52_20120</name>
</gene>
<dbReference type="AlphaFoldDB" id="A0A0A7PLL1"/>
<dbReference type="KEGG" id="sphk:SKP52_20120"/>
<sequence length="145" mass="16277">MRVKRTYRLPPDLVDQIEDYAARKRVPQTHIIEAALLSFLSPDGPERLEAALARRLDRLSRQLERAEQNITISNEAIALFVRFWLTTTPPLPDTGQAAAKASGNERYKAFIEALGRRVETGSSLAREITQDVDSQASRPVTGFED</sequence>
<dbReference type="HOGENOM" id="CLU_117977_0_0_5"/>
<keyword evidence="4" id="KW-1185">Reference proteome</keyword>
<proteinExistence type="predicted"/>
<reference evidence="3 4" key="1">
    <citation type="journal article" date="2015" name="Int. J. Syst. Evol. Microbiol.">
        <title>Description of Sphingopyxis fribergensis sp. nov. - a soil bacterium with the ability to degrade styrene and phenylacetic acid.</title>
        <authorList>
            <person name="Oelschlagel M."/>
            <person name="Ruckert C."/>
            <person name="Kalinowski J."/>
            <person name="Schmidt G."/>
            <person name="Schlomann M."/>
            <person name="Tischler D."/>
        </authorList>
    </citation>
    <scope>NUCLEOTIDE SEQUENCE [LARGE SCALE GENOMIC DNA]</scope>
    <source>
        <strain evidence="3 4">Kp5.2</strain>
    </source>
</reference>
<dbReference type="EMBL" id="CP009122">
    <property type="protein sequence ID" value="AJA10890.1"/>
    <property type="molecule type" value="Genomic_DNA"/>
</dbReference>
<accession>A0A0A7PLL1</accession>
<evidence type="ECO:0000313" key="4">
    <source>
        <dbReference type="Proteomes" id="UP000030907"/>
    </source>
</evidence>
<organism evidence="3 4">
    <name type="scientific">Sphingopyxis fribergensis</name>
    <dbReference type="NCBI Taxonomy" id="1515612"/>
    <lineage>
        <taxon>Bacteria</taxon>
        <taxon>Pseudomonadati</taxon>
        <taxon>Pseudomonadota</taxon>
        <taxon>Alphaproteobacteria</taxon>
        <taxon>Sphingomonadales</taxon>
        <taxon>Sphingomonadaceae</taxon>
        <taxon>Sphingopyxis</taxon>
    </lineage>
</organism>
<dbReference type="OrthoDB" id="9803941at2"/>
<dbReference type="STRING" id="1515612.SKP52_20120"/>
<dbReference type="RefSeq" id="WP_039577909.1">
    <property type="nucleotide sequence ID" value="NZ_CP009122.1"/>
</dbReference>
<protein>
    <recommendedName>
        <fullName evidence="5">CopG family transcriptional regulator</fullName>
    </recommendedName>
</protein>
<evidence type="ECO:0000313" key="3">
    <source>
        <dbReference type="EMBL" id="AJA10890.1"/>
    </source>
</evidence>
<evidence type="ECO:0008006" key="5">
    <source>
        <dbReference type="Google" id="ProtNLM"/>
    </source>
</evidence>
<evidence type="ECO:0000256" key="2">
    <source>
        <dbReference type="SAM" id="MobiDB-lite"/>
    </source>
</evidence>
<feature type="region of interest" description="Disordered" evidence="2">
    <location>
        <begin position="125"/>
        <end position="145"/>
    </location>
</feature>
<feature type="coiled-coil region" evidence="1">
    <location>
        <begin position="49"/>
        <end position="76"/>
    </location>
</feature>